<dbReference type="AlphaFoldDB" id="R0EZ77"/>
<dbReference type="Proteomes" id="UP000029121">
    <property type="component" value="Unassembled WGS sequence"/>
</dbReference>
<evidence type="ECO:0000256" key="2">
    <source>
        <dbReference type="SAM" id="SignalP"/>
    </source>
</evidence>
<proteinExistence type="predicted"/>
<evidence type="ECO:0000313" key="3">
    <source>
        <dbReference type="EMBL" id="EOA14271.1"/>
    </source>
</evidence>
<feature type="signal peptide" evidence="2">
    <location>
        <begin position="1"/>
        <end position="28"/>
    </location>
</feature>
<feature type="compositionally biased region" description="Basic residues" evidence="1">
    <location>
        <begin position="60"/>
        <end position="70"/>
    </location>
</feature>
<feature type="chain" id="PRO_5004349633" evidence="2">
    <location>
        <begin position="29"/>
        <end position="101"/>
    </location>
</feature>
<evidence type="ECO:0000313" key="4">
    <source>
        <dbReference type="Proteomes" id="UP000029121"/>
    </source>
</evidence>
<dbReference type="OrthoDB" id="1107178at2759"/>
<sequence>MEKNGSSKLVHVLMLLLLLSFIFQHTESALPADHGQLSVTGRSILAYYKHDGAIGTPSSRSRRGGGHGRRLMSTYKPNGDIYTRPSSSGHGGGHIHQHSSP</sequence>
<evidence type="ECO:0000256" key="1">
    <source>
        <dbReference type="SAM" id="MobiDB-lite"/>
    </source>
</evidence>
<dbReference type="KEGG" id="crb:17876804"/>
<dbReference type="EMBL" id="KB870812">
    <property type="protein sequence ID" value="EOA14271.1"/>
    <property type="molecule type" value="Genomic_DNA"/>
</dbReference>
<feature type="region of interest" description="Disordered" evidence="1">
    <location>
        <begin position="54"/>
        <end position="101"/>
    </location>
</feature>
<keyword evidence="4" id="KW-1185">Reference proteome</keyword>
<accession>R0EZ77</accession>
<gene>
    <name evidence="3" type="ORF">CARUB_v10027431mg</name>
</gene>
<keyword evidence="2" id="KW-0732">Signal</keyword>
<reference evidence="4" key="1">
    <citation type="journal article" date="2013" name="Nat. Genet.">
        <title>The Capsella rubella genome and the genomic consequences of rapid mating system evolution.</title>
        <authorList>
            <person name="Slotte T."/>
            <person name="Hazzouri K.M."/>
            <person name="Agren J.A."/>
            <person name="Koenig D."/>
            <person name="Maumus F."/>
            <person name="Guo Y.L."/>
            <person name="Steige K."/>
            <person name="Platts A.E."/>
            <person name="Escobar J.S."/>
            <person name="Newman L.K."/>
            <person name="Wang W."/>
            <person name="Mandakova T."/>
            <person name="Vello E."/>
            <person name="Smith L.M."/>
            <person name="Henz S.R."/>
            <person name="Steffen J."/>
            <person name="Takuno S."/>
            <person name="Brandvain Y."/>
            <person name="Coop G."/>
            <person name="Andolfatto P."/>
            <person name="Hu T.T."/>
            <person name="Blanchette M."/>
            <person name="Clark R.M."/>
            <person name="Quesneville H."/>
            <person name="Nordborg M."/>
            <person name="Gaut B.S."/>
            <person name="Lysak M.A."/>
            <person name="Jenkins J."/>
            <person name="Grimwood J."/>
            <person name="Chapman J."/>
            <person name="Prochnik S."/>
            <person name="Shu S."/>
            <person name="Rokhsar D."/>
            <person name="Schmutz J."/>
            <person name="Weigel D."/>
            <person name="Wright S.I."/>
        </authorList>
    </citation>
    <scope>NUCLEOTIDE SEQUENCE [LARGE SCALE GENOMIC DNA]</scope>
    <source>
        <strain evidence="4">cv. Monte Gargano</strain>
    </source>
</reference>
<protein>
    <submittedName>
        <fullName evidence="3">Uncharacterized protein</fullName>
    </submittedName>
</protein>
<name>R0EZ77_9BRAS</name>
<organism evidence="3 4">
    <name type="scientific">Capsella rubella</name>
    <dbReference type="NCBI Taxonomy" id="81985"/>
    <lineage>
        <taxon>Eukaryota</taxon>
        <taxon>Viridiplantae</taxon>
        <taxon>Streptophyta</taxon>
        <taxon>Embryophyta</taxon>
        <taxon>Tracheophyta</taxon>
        <taxon>Spermatophyta</taxon>
        <taxon>Magnoliopsida</taxon>
        <taxon>eudicotyledons</taxon>
        <taxon>Gunneridae</taxon>
        <taxon>Pentapetalae</taxon>
        <taxon>rosids</taxon>
        <taxon>malvids</taxon>
        <taxon>Brassicales</taxon>
        <taxon>Brassicaceae</taxon>
        <taxon>Camelineae</taxon>
        <taxon>Capsella</taxon>
    </lineage>
</organism>